<sequence>MEVSPVTRPDLATRVTMIALPIMKTKRGLPMMPESLRAQSPEVLTAKGSRVKIQERITRAIQISTIRNVLEIICKILCLRIALAFSALTLSKSNASMEAEIYSISEVQGVD</sequence>
<gene>
    <name evidence="1" type="ORF">O6P43_033675</name>
</gene>
<evidence type="ECO:0000313" key="2">
    <source>
        <dbReference type="Proteomes" id="UP001163823"/>
    </source>
</evidence>
<dbReference type="EMBL" id="JARAOO010000014">
    <property type="protein sequence ID" value="KAJ7944247.1"/>
    <property type="molecule type" value="Genomic_DNA"/>
</dbReference>
<evidence type="ECO:0000313" key="1">
    <source>
        <dbReference type="EMBL" id="KAJ7944247.1"/>
    </source>
</evidence>
<dbReference type="AlphaFoldDB" id="A0AAD7P6U0"/>
<organism evidence="1 2">
    <name type="scientific">Quillaja saponaria</name>
    <name type="common">Soap bark tree</name>
    <dbReference type="NCBI Taxonomy" id="32244"/>
    <lineage>
        <taxon>Eukaryota</taxon>
        <taxon>Viridiplantae</taxon>
        <taxon>Streptophyta</taxon>
        <taxon>Embryophyta</taxon>
        <taxon>Tracheophyta</taxon>
        <taxon>Spermatophyta</taxon>
        <taxon>Magnoliopsida</taxon>
        <taxon>eudicotyledons</taxon>
        <taxon>Gunneridae</taxon>
        <taxon>Pentapetalae</taxon>
        <taxon>rosids</taxon>
        <taxon>fabids</taxon>
        <taxon>Fabales</taxon>
        <taxon>Quillajaceae</taxon>
        <taxon>Quillaja</taxon>
    </lineage>
</organism>
<dbReference type="Proteomes" id="UP001163823">
    <property type="component" value="Chromosome 14"/>
</dbReference>
<reference evidence="1" key="1">
    <citation type="journal article" date="2023" name="Science">
        <title>Elucidation of the pathway for biosynthesis of saponin adjuvants from the soapbark tree.</title>
        <authorList>
            <person name="Reed J."/>
            <person name="Orme A."/>
            <person name="El-Demerdash A."/>
            <person name="Owen C."/>
            <person name="Martin L.B.B."/>
            <person name="Misra R.C."/>
            <person name="Kikuchi S."/>
            <person name="Rejzek M."/>
            <person name="Martin A.C."/>
            <person name="Harkess A."/>
            <person name="Leebens-Mack J."/>
            <person name="Louveau T."/>
            <person name="Stephenson M.J."/>
            <person name="Osbourn A."/>
        </authorList>
    </citation>
    <scope>NUCLEOTIDE SEQUENCE</scope>
    <source>
        <strain evidence="1">S10</strain>
    </source>
</reference>
<protein>
    <submittedName>
        <fullName evidence="1">Uncharacterized protein</fullName>
    </submittedName>
</protein>
<keyword evidence="2" id="KW-1185">Reference proteome</keyword>
<proteinExistence type="predicted"/>
<name>A0AAD7P6U0_QUISA</name>
<dbReference type="KEGG" id="qsa:O6P43_033675"/>
<accession>A0AAD7P6U0</accession>
<comment type="caution">
    <text evidence="1">The sequence shown here is derived from an EMBL/GenBank/DDBJ whole genome shotgun (WGS) entry which is preliminary data.</text>
</comment>